<keyword evidence="2" id="KW-1185">Reference proteome</keyword>
<evidence type="ECO:0000313" key="1">
    <source>
        <dbReference type="EMBL" id="KAF6355293.1"/>
    </source>
</evidence>
<comment type="caution">
    <text evidence="1">The sequence shown here is derived from an EMBL/GenBank/DDBJ whole genome shotgun (WGS) entry which is preliminary data.</text>
</comment>
<name>A0A7J7XZV4_MYOMY</name>
<gene>
    <name evidence="1" type="ORF">mMyoMyo1_011464</name>
</gene>
<reference evidence="1 2" key="1">
    <citation type="journal article" date="2020" name="Nature">
        <title>Six reference-quality genomes reveal evolution of bat adaptations.</title>
        <authorList>
            <person name="Jebb D."/>
            <person name="Huang Z."/>
            <person name="Pippel M."/>
            <person name="Hughes G.M."/>
            <person name="Lavrichenko K."/>
            <person name="Devanna P."/>
            <person name="Winkler S."/>
            <person name="Jermiin L.S."/>
            <person name="Skirmuntt E.C."/>
            <person name="Katzourakis A."/>
            <person name="Burkitt-Gray L."/>
            <person name="Ray D.A."/>
            <person name="Sullivan K.A.M."/>
            <person name="Roscito J.G."/>
            <person name="Kirilenko B.M."/>
            <person name="Davalos L.M."/>
            <person name="Corthals A.P."/>
            <person name="Power M.L."/>
            <person name="Jones G."/>
            <person name="Ransome R.D."/>
            <person name="Dechmann D.K.N."/>
            <person name="Locatelli A.G."/>
            <person name="Puechmaille S.J."/>
            <person name="Fedrigo O."/>
            <person name="Jarvis E.D."/>
            <person name="Hiller M."/>
            <person name="Vernes S.C."/>
            <person name="Myers E.W."/>
            <person name="Teeling E.C."/>
        </authorList>
    </citation>
    <scope>NUCLEOTIDE SEQUENCE [LARGE SCALE GENOMIC DNA]</scope>
    <source>
        <strain evidence="1">MMyoMyo1</strain>
        <tissue evidence="1">Flight muscle</tissue>
    </source>
</reference>
<sequence length="148" mass="16945">MAQSRAKWIRDKSQDSKLAFKRSSHKRDVNFTAPKGIPSLSVCISEYKSQEEFGPQKFWVVLIICHNVTQKYMQFRYLLHLLNKSLSYNLNIQGKFYKWKIIPNPTYMLLPTPTIAKVHLLLTATWLRGPVACRACEAGDPLDSGGKS</sequence>
<accession>A0A7J7XZV4</accession>
<evidence type="ECO:0000313" key="2">
    <source>
        <dbReference type="Proteomes" id="UP000527355"/>
    </source>
</evidence>
<organism evidence="1 2">
    <name type="scientific">Myotis myotis</name>
    <name type="common">Greater mouse-eared bat</name>
    <name type="synonym">Vespertilio myotis</name>
    <dbReference type="NCBI Taxonomy" id="51298"/>
    <lineage>
        <taxon>Eukaryota</taxon>
        <taxon>Metazoa</taxon>
        <taxon>Chordata</taxon>
        <taxon>Craniata</taxon>
        <taxon>Vertebrata</taxon>
        <taxon>Euteleostomi</taxon>
        <taxon>Mammalia</taxon>
        <taxon>Eutheria</taxon>
        <taxon>Laurasiatheria</taxon>
        <taxon>Chiroptera</taxon>
        <taxon>Yangochiroptera</taxon>
        <taxon>Vespertilionidae</taxon>
        <taxon>Myotis</taxon>
    </lineage>
</organism>
<proteinExistence type="predicted"/>
<dbReference type="Proteomes" id="UP000527355">
    <property type="component" value="Unassembled WGS sequence"/>
</dbReference>
<dbReference type="AlphaFoldDB" id="A0A7J7XZV4"/>
<dbReference type="EMBL" id="JABWUV010000005">
    <property type="protein sequence ID" value="KAF6355293.1"/>
    <property type="molecule type" value="Genomic_DNA"/>
</dbReference>
<protein>
    <submittedName>
        <fullName evidence="1">Uncharacterized protein</fullName>
    </submittedName>
</protein>